<dbReference type="Proteomes" id="UP000003085">
    <property type="component" value="Unassembled WGS sequence"/>
</dbReference>
<dbReference type="PIRSF" id="PIRSF011444">
    <property type="entry name" value="DUF1287"/>
    <property type="match status" value="1"/>
</dbReference>
<dbReference type="InterPro" id="IPR009706">
    <property type="entry name" value="DUF1287"/>
</dbReference>
<accession>D4XKW1</accession>
<sequence length="197" mass="22937">MLAKGKSMPKFYKLVLLCLCMLWTLSAWAFSSQQLVSDARKQIGVTRFYDPAYTRLDYPMGDVPMVKGVCTDVVVRALRRQGIDLQQRMHEDMRQHFKLYPNKWGLKAPDKNIDHRRVPNIATYFQRKGYQVHDQNYRAGDIVTWDLGQGLVHIGIVSDKNSFFQKTPLILHNIGRGTEESDILFKYKITGHYRIKN</sequence>
<comment type="caution">
    <text evidence="2">The sequence shown here is derived from an EMBL/GenBank/DDBJ whole genome shotgun (WGS) entry which is preliminary data.</text>
</comment>
<feature type="chain" id="PRO_5003067518" description="NADH:ubiquinone oxidoreductase, Na" evidence="1">
    <location>
        <begin position="30"/>
        <end position="197"/>
    </location>
</feature>
<protein>
    <recommendedName>
        <fullName evidence="4">NADH:ubiquinone oxidoreductase, Na</fullName>
    </recommendedName>
</protein>
<evidence type="ECO:0008006" key="4">
    <source>
        <dbReference type="Google" id="ProtNLM"/>
    </source>
</evidence>
<name>D4XKW1_ACIHA</name>
<dbReference type="Pfam" id="PF06940">
    <property type="entry name" value="DUF1287"/>
    <property type="match status" value="1"/>
</dbReference>
<evidence type="ECO:0000256" key="1">
    <source>
        <dbReference type="SAM" id="SignalP"/>
    </source>
</evidence>
<proteinExistence type="predicted"/>
<gene>
    <name evidence="2" type="ORF">HMP0015_0353</name>
</gene>
<evidence type="ECO:0000313" key="2">
    <source>
        <dbReference type="EMBL" id="EFF84213.1"/>
    </source>
</evidence>
<keyword evidence="1" id="KW-0732">Signal</keyword>
<dbReference type="EMBL" id="ADMT01000073">
    <property type="protein sequence ID" value="EFF84213.1"/>
    <property type="molecule type" value="Genomic_DNA"/>
</dbReference>
<dbReference type="AlphaFoldDB" id="D4XKW1"/>
<evidence type="ECO:0000313" key="3">
    <source>
        <dbReference type="Proteomes" id="UP000003085"/>
    </source>
</evidence>
<reference evidence="3" key="1">
    <citation type="submission" date="2010-03" db="EMBL/GenBank/DDBJ databases">
        <title>Complete sequence of Mobiluncus curtisii ATCC 43063.</title>
        <authorList>
            <person name="Muzny D."/>
            <person name="Qin X."/>
            <person name="Deng J."/>
            <person name="Jiang H."/>
            <person name="Liu Y."/>
            <person name="Qu J."/>
            <person name="Song X.-Z."/>
            <person name="Zhang L."/>
            <person name="Thornton R."/>
            <person name="Coyle M."/>
            <person name="Francisco L."/>
            <person name="Jackson L."/>
            <person name="Javaid M."/>
            <person name="Korchina V."/>
            <person name="Kovar C."/>
            <person name="Mata R."/>
            <person name="Mathew T."/>
            <person name="Ngo R."/>
            <person name="Nguyen L."/>
            <person name="Nguyen N."/>
            <person name="Okwuonu G."/>
            <person name="Ongeri F."/>
            <person name="Pham C."/>
            <person name="Simmons D."/>
            <person name="Wilczek-Boney K."/>
            <person name="Hale W."/>
            <person name="Jakkamsetti A."/>
            <person name="Pham P."/>
            <person name="Ruth R."/>
            <person name="San Lucas F."/>
            <person name="Warren J."/>
            <person name="Zhang J."/>
            <person name="Zhao Z."/>
            <person name="Zhou C."/>
            <person name="Zhu D."/>
            <person name="Lee S."/>
            <person name="Bess C."/>
            <person name="Blankenburg K."/>
            <person name="Forbes L."/>
            <person name="Fu Q."/>
            <person name="Gubbala S."/>
            <person name="Hirani K."/>
            <person name="Jayaseelan J.C."/>
            <person name="Lara F."/>
            <person name="Munidasa M."/>
            <person name="Palculict T."/>
            <person name="Patil S."/>
            <person name="Pu L.-L."/>
            <person name="Saada N."/>
            <person name="Tang L."/>
            <person name="Weissenberger G."/>
            <person name="Zhu Y."/>
            <person name="Hemphill L."/>
            <person name="Shang Y."/>
            <person name="Youmans B."/>
            <person name="Ayvaz T."/>
            <person name="Ross M."/>
            <person name="Santibanez J."/>
            <person name="Aqrawi P."/>
            <person name="Gross S."/>
            <person name="Joshi V."/>
            <person name="Fowler G."/>
            <person name="Nazareth L."/>
            <person name="Reid J."/>
            <person name="Worley K."/>
            <person name="Petrosino J."/>
            <person name="Highlander S."/>
            <person name="Gibbs R."/>
            <person name="Gibbs R."/>
        </authorList>
    </citation>
    <scope>NUCLEOTIDE SEQUENCE [LARGE SCALE GENOMIC DNA]</scope>
    <source>
        <strain evidence="3">ATCC 19194</strain>
    </source>
</reference>
<organism evidence="2 3">
    <name type="scientific">Acinetobacter haemolyticus ATCC 19194</name>
    <dbReference type="NCBI Taxonomy" id="707232"/>
    <lineage>
        <taxon>Bacteria</taxon>
        <taxon>Pseudomonadati</taxon>
        <taxon>Pseudomonadota</taxon>
        <taxon>Gammaproteobacteria</taxon>
        <taxon>Moraxellales</taxon>
        <taxon>Moraxellaceae</taxon>
        <taxon>Acinetobacter</taxon>
    </lineage>
</organism>
<dbReference type="HOGENOM" id="CLU_079833_2_0_6"/>
<feature type="signal peptide" evidence="1">
    <location>
        <begin position="1"/>
        <end position="29"/>
    </location>
</feature>